<dbReference type="EMBL" id="LATX01001734">
    <property type="protein sequence ID" value="KTB38666.1"/>
    <property type="molecule type" value="Genomic_DNA"/>
</dbReference>
<dbReference type="Proteomes" id="UP000054988">
    <property type="component" value="Unassembled WGS sequence"/>
</dbReference>
<proteinExistence type="predicted"/>
<evidence type="ECO:0008006" key="4">
    <source>
        <dbReference type="Google" id="ProtNLM"/>
    </source>
</evidence>
<accession>A0A0W0FR57</accession>
<feature type="chain" id="PRO_5006902033" description="Sulfatase-modifying factor enzyme domain-containing protein" evidence="1">
    <location>
        <begin position="23"/>
        <end position="306"/>
    </location>
</feature>
<gene>
    <name evidence="2" type="ORF">WG66_8671</name>
</gene>
<organism evidence="2 3">
    <name type="scientific">Moniliophthora roreri</name>
    <name type="common">Frosty pod rot fungus</name>
    <name type="synonym">Monilia roreri</name>
    <dbReference type="NCBI Taxonomy" id="221103"/>
    <lineage>
        <taxon>Eukaryota</taxon>
        <taxon>Fungi</taxon>
        <taxon>Dikarya</taxon>
        <taxon>Basidiomycota</taxon>
        <taxon>Agaricomycotina</taxon>
        <taxon>Agaricomycetes</taxon>
        <taxon>Agaricomycetidae</taxon>
        <taxon>Agaricales</taxon>
        <taxon>Marasmiineae</taxon>
        <taxon>Marasmiaceae</taxon>
        <taxon>Moniliophthora</taxon>
    </lineage>
</organism>
<sequence>MSQILIGKRSMILLLFLALLDDTPFRFFSKFGSSVDENVLVFAIWHRGEVIFLDNLILITTDRQIENANHPDWSSVTIYYLCDLWRDPPHYLPMDAIASGSSLISTSGQDVWITSEDECLKFWFGWLSQFPHVFDTLDVTEGRENFCVIQPPSPFIETTTRRHECLAAFFNLCDGKPSVEGTPPLPTYLFFYPLPTSISELVPWMSMNDRFYFWSFDETAYANGSATLRSWPTHVYTALQDWQKARGFDPSTTDWERELGYPKLEIIGTRKDQAQLEEAVVIQRERKTSSSWWEAFTGSGISAVGL</sequence>
<feature type="signal peptide" evidence="1">
    <location>
        <begin position="1"/>
        <end position="22"/>
    </location>
</feature>
<keyword evidence="1" id="KW-0732">Signal</keyword>
<comment type="caution">
    <text evidence="2">The sequence shown here is derived from an EMBL/GenBank/DDBJ whole genome shotgun (WGS) entry which is preliminary data.</text>
</comment>
<evidence type="ECO:0000313" key="2">
    <source>
        <dbReference type="EMBL" id="KTB38666.1"/>
    </source>
</evidence>
<evidence type="ECO:0000313" key="3">
    <source>
        <dbReference type="Proteomes" id="UP000054988"/>
    </source>
</evidence>
<dbReference type="AlphaFoldDB" id="A0A0W0FR57"/>
<protein>
    <recommendedName>
        <fullName evidence="4">Sulfatase-modifying factor enzyme domain-containing protein</fullName>
    </recommendedName>
</protein>
<evidence type="ECO:0000256" key="1">
    <source>
        <dbReference type="SAM" id="SignalP"/>
    </source>
</evidence>
<reference evidence="2 3" key="1">
    <citation type="submission" date="2015-12" db="EMBL/GenBank/DDBJ databases">
        <title>Draft genome sequence of Moniliophthora roreri, the causal agent of frosty pod rot of cacao.</title>
        <authorList>
            <person name="Aime M.C."/>
            <person name="Diaz-Valderrama J.R."/>
            <person name="Kijpornyongpan T."/>
            <person name="Phillips-Mora W."/>
        </authorList>
    </citation>
    <scope>NUCLEOTIDE SEQUENCE [LARGE SCALE GENOMIC DNA]</scope>
    <source>
        <strain evidence="2 3">MCA 2952</strain>
    </source>
</reference>
<name>A0A0W0FR57_MONRR</name>